<dbReference type="Proteomes" id="UP000298471">
    <property type="component" value="Unassembled WGS sequence"/>
</dbReference>
<dbReference type="EMBL" id="SRMB01000002">
    <property type="protein sequence ID" value="TGE27596.1"/>
    <property type="molecule type" value="Genomic_DNA"/>
</dbReference>
<dbReference type="PRINTS" id="PR00111">
    <property type="entry name" value="ABHYDROLASE"/>
</dbReference>
<reference evidence="3 4" key="1">
    <citation type="submission" date="2019-04" db="EMBL/GenBank/DDBJ databases">
        <authorList>
            <person name="Feng G."/>
            <person name="Zhang J."/>
            <person name="Zhu H."/>
        </authorList>
    </citation>
    <scope>NUCLEOTIDE SEQUENCE [LARGE SCALE GENOMIC DNA]</scope>
    <source>
        <strain evidence="3 4">9PBR-1</strain>
    </source>
</reference>
<evidence type="ECO:0000313" key="3">
    <source>
        <dbReference type="EMBL" id="TGE27596.1"/>
    </source>
</evidence>
<evidence type="ECO:0000259" key="2">
    <source>
        <dbReference type="Pfam" id="PF00561"/>
    </source>
</evidence>
<dbReference type="GO" id="GO:0016020">
    <property type="term" value="C:membrane"/>
    <property type="evidence" value="ECO:0007669"/>
    <property type="project" value="TreeGrafter"/>
</dbReference>
<dbReference type="Pfam" id="PF00561">
    <property type="entry name" value="Abhydrolase_1"/>
    <property type="match status" value="1"/>
</dbReference>
<dbReference type="PANTHER" id="PTHR43798:SF31">
    <property type="entry name" value="AB HYDROLASE SUPERFAMILY PROTEIN YCLE"/>
    <property type="match status" value="1"/>
</dbReference>
<sequence length="262" mass="27975">MPQPIPLPALEAGTGPLTFVLLHYWAGSGREWEPVMAELAPDFHCLAPDLRGFGQAPAPASGYAVEDYAADILAFIESQGLTNYVLVGHSMSAKMAMWAAAEQPAGLRGLVLVAPSPPTIEPMTDEERTASLKAFGRPAAAAATAARILVRPVDEAVKVQVMEDNLRASHLAWDAWLRSGSREDIAARLCLVQVPCLIITGSADPIMSPSVHGLETLPYLPETTPLEILGGVGHLPPLEAPTEVADLLRDFVAKHRIDIATR</sequence>
<dbReference type="AlphaFoldDB" id="A0A4Z0QDM9"/>
<protein>
    <submittedName>
        <fullName evidence="3">Alpha/beta hydrolase</fullName>
    </submittedName>
</protein>
<dbReference type="Gene3D" id="3.40.50.1820">
    <property type="entry name" value="alpha/beta hydrolase"/>
    <property type="match status" value="1"/>
</dbReference>
<accession>A0A4Z0QDM9</accession>
<keyword evidence="1 3" id="KW-0378">Hydrolase</keyword>
<dbReference type="RefSeq" id="WP_135395704.1">
    <property type="nucleotide sequence ID" value="NZ_SRMB01000002.1"/>
</dbReference>
<keyword evidence="4" id="KW-1185">Reference proteome</keyword>
<organism evidence="3 4">
    <name type="scientific">Hymenobacter metallicola</name>
    <dbReference type="NCBI Taxonomy" id="2563114"/>
    <lineage>
        <taxon>Bacteria</taxon>
        <taxon>Pseudomonadati</taxon>
        <taxon>Bacteroidota</taxon>
        <taxon>Cytophagia</taxon>
        <taxon>Cytophagales</taxon>
        <taxon>Hymenobacteraceae</taxon>
        <taxon>Hymenobacter</taxon>
    </lineage>
</organism>
<dbReference type="SUPFAM" id="SSF53474">
    <property type="entry name" value="alpha/beta-Hydrolases"/>
    <property type="match status" value="1"/>
</dbReference>
<evidence type="ECO:0000256" key="1">
    <source>
        <dbReference type="ARBA" id="ARBA00022801"/>
    </source>
</evidence>
<dbReference type="InterPro" id="IPR050266">
    <property type="entry name" value="AB_hydrolase_sf"/>
</dbReference>
<proteinExistence type="predicted"/>
<feature type="domain" description="AB hydrolase-1" evidence="2">
    <location>
        <begin position="19"/>
        <end position="129"/>
    </location>
</feature>
<name>A0A4Z0QDM9_9BACT</name>
<evidence type="ECO:0000313" key="4">
    <source>
        <dbReference type="Proteomes" id="UP000298471"/>
    </source>
</evidence>
<gene>
    <name evidence="3" type="ORF">E5K02_14590</name>
</gene>
<dbReference type="PANTHER" id="PTHR43798">
    <property type="entry name" value="MONOACYLGLYCEROL LIPASE"/>
    <property type="match status" value="1"/>
</dbReference>
<dbReference type="InterPro" id="IPR029058">
    <property type="entry name" value="AB_hydrolase_fold"/>
</dbReference>
<dbReference type="GO" id="GO:0016787">
    <property type="term" value="F:hydrolase activity"/>
    <property type="evidence" value="ECO:0007669"/>
    <property type="project" value="UniProtKB-KW"/>
</dbReference>
<dbReference type="InterPro" id="IPR000073">
    <property type="entry name" value="AB_hydrolase_1"/>
</dbReference>
<dbReference type="OrthoDB" id="9799612at2"/>
<comment type="caution">
    <text evidence="3">The sequence shown here is derived from an EMBL/GenBank/DDBJ whole genome shotgun (WGS) entry which is preliminary data.</text>
</comment>